<evidence type="ECO:0000256" key="6">
    <source>
        <dbReference type="ARBA" id="ARBA00023288"/>
    </source>
</evidence>
<keyword evidence="5" id="KW-0998">Cell outer membrane</keyword>
<evidence type="ECO:0000256" key="4">
    <source>
        <dbReference type="ARBA" id="ARBA00023139"/>
    </source>
</evidence>
<accession>A0ABP9L4H8</accession>
<keyword evidence="2" id="KW-0732">Signal</keyword>
<proteinExistence type="predicted"/>
<organism evidence="8 9">
    <name type="scientific">Lysobacter panacisoli</name>
    <dbReference type="NCBI Taxonomy" id="1255263"/>
    <lineage>
        <taxon>Bacteria</taxon>
        <taxon>Pseudomonadati</taxon>
        <taxon>Pseudomonadota</taxon>
        <taxon>Gammaproteobacteria</taxon>
        <taxon>Lysobacterales</taxon>
        <taxon>Lysobacteraceae</taxon>
        <taxon>Lysobacter</taxon>
    </lineage>
</organism>
<comment type="caution">
    <text evidence="8">The sequence shown here is derived from an EMBL/GenBank/DDBJ whole genome shotgun (WGS) entry which is preliminary data.</text>
</comment>
<keyword evidence="9" id="KW-1185">Reference proteome</keyword>
<evidence type="ECO:0000313" key="9">
    <source>
        <dbReference type="Proteomes" id="UP001501083"/>
    </source>
</evidence>
<evidence type="ECO:0000256" key="1">
    <source>
        <dbReference type="ARBA" id="ARBA00004459"/>
    </source>
</evidence>
<feature type="compositionally biased region" description="Basic and acidic residues" evidence="7">
    <location>
        <begin position="84"/>
        <end position="95"/>
    </location>
</feature>
<dbReference type="Proteomes" id="UP001501083">
    <property type="component" value="Unassembled WGS sequence"/>
</dbReference>
<keyword evidence="3" id="KW-0472">Membrane</keyword>
<keyword evidence="4" id="KW-0564">Palmitate</keyword>
<evidence type="ECO:0000256" key="2">
    <source>
        <dbReference type="ARBA" id="ARBA00022729"/>
    </source>
</evidence>
<dbReference type="RefSeq" id="WP_158982863.1">
    <property type="nucleotide sequence ID" value="NZ_BAABKY010000001.1"/>
</dbReference>
<protein>
    <submittedName>
        <fullName evidence="8">Lipoprotein</fullName>
    </submittedName>
</protein>
<comment type="subcellular location">
    <subcellularLocation>
        <location evidence="1">Cell outer membrane</location>
        <topology evidence="1">Lipid-anchor</topology>
    </subcellularLocation>
</comment>
<feature type="region of interest" description="Disordered" evidence="7">
    <location>
        <begin position="27"/>
        <end position="95"/>
    </location>
</feature>
<reference evidence="9" key="1">
    <citation type="journal article" date="2019" name="Int. J. Syst. Evol. Microbiol.">
        <title>The Global Catalogue of Microorganisms (GCM) 10K type strain sequencing project: providing services to taxonomists for standard genome sequencing and annotation.</title>
        <authorList>
            <consortium name="The Broad Institute Genomics Platform"/>
            <consortium name="The Broad Institute Genome Sequencing Center for Infectious Disease"/>
            <person name="Wu L."/>
            <person name="Ma J."/>
        </authorList>
    </citation>
    <scope>NUCLEOTIDE SEQUENCE [LARGE SCALE GENOMIC DNA]</scope>
    <source>
        <strain evidence="9">JCM 19212</strain>
    </source>
</reference>
<gene>
    <name evidence="8" type="ORF">GCM10025759_06180</name>
</gene>
<dbReference type="EMBL" id="BAABKY010000001">
    <property type="protein sequence ID" value="GAA5069399.1"/>
    <property type="molecule type" value="Genomic_DNA"/>
</dbReference>
<dbReference type="NCBIfam" id="NF047847">
    <property type="entry name" value="SS_mature_LptM"/>
    <property type="match status" value="1"/>
</dbReference>
<evidence type="ECO:0000256" key="7">
    <source>
        <dbReference type="SAM" id="MobiDB-lite"/>
    </source>
</evidence>
<dbReference type="InterPro" id="IPR032831">
    <property type="entry name" value="LptM_cons"/>
</dbReference>
<sequence>MNARPAKRITVAVLSLLALPLLLAGCGNKGPLILPPKDIPVDPSTLPPGDNPNVAMPPAEATDSDAEPESDTPATPVPTEPTDEPSKGDDDGGRG</sequence>
<dbReference type="PROSITE" id="PS51257">
    <property type="entry name" value="PROKAR_LIPOPROTEIN"/>
    <property type="match status" value="1"/>
</dbReference>
<evidence type="ECO:0000256" key="3">
    <source>
        <dbReference type="ARBA" id="ARBA00023136"/>
    </source>
</evidence>
<name>A0ABP9L4H8_9GAMM</name>
<keyword evidence="6 8" id="KW-0449">Lipoprotein</keyword>
<evidence type="ECO:0000313" key="8">
    <source>
        <dbReference type="EMBL" id="GAA5069399.1"/>
    </source>
</evidence>
<evidence type="ECO:0000256" key="5">
    <source>
        <dbReference type="ARBA" id="ARBA00023237"/>
    </source>
</evidence>